<dbReference type="PATRIC" id="fig|29290.4.peg.2027"/>
<keyword evidence="2" id="KW-0472">Membrane</keyword>
<sequence>MADLINIGVFVVLLTVGYFVGRTIEIRHYRSILAREARLMAIPVVSLRTFVDDGREVDSVMLVTGHAVISTDYFKTFLYMFRKIFGGRVASFESLLDRARREAVLRMKEASLDADIILNMRIETSTINKKTAVTPVSVEALAYGTAIAFRPGPPNRPVSKDRPVS</sequence>
<keyword evidence="2" id="KW-0812">Transmembrane</keyword>
<dbReference type="InterPro" id="IPR035439">
    <property type="entry name" value="UPF0145_dom_sf"/>
</dbReference>
<evidence type="ECO:0000313" key="3">
    <source>
        <dbReference type="EMBL" id="KJU86273.1"/>
    </source>
</evidence>
<name>A0A0F3H026_9BACT</name>
<dbReference type="PANTHER" id="PTHR34068:SF2">
    <property type="entry name" value="UPF0145 PROTEIN SCO3412"/>
    <property type="match status" value="1"/>
</dbReference>
<keyword evidence="2" id="KW-1133">Transmembrane helix</keyword>
<dbReference type="Gene3D" id="3.30.110.70">
    <property type="entry name" value="Hypothetical protein apc22750. Chain B"/>
    <property type="match status" value="1"/>
</dbReference>
<dbReference type="EMBL" id="LACI01000665">
    <property type="protein sequence ID" value="KJU86273.1"/>
    <property type="molecule type" value="Genomic_DNA"/>
</dbReference>
<proteinExistence type="inferred from homology"/>
<dbReference type="Proteomes" id="UP000033423">
    <property type="component" value="Unassembled WGS sequence"/>
</dbReference>
<dbReference type="PANTHER" id="PTHR34068">
    <property type="entry name" value="UPF0145 PROTEIN YBJQ"/>
    <property type="match status" value="1"/>
</dbReference>
<feature type="non-terminal residue" evidence="3">
    <location>
        <position position="165"/>
    </location>
</feature>
<dbReference type="SUPFAM" id="SSF117782">
    <property type="entry name" value="YbjQ-like"/>
    <property type="match status" value="1"/>
</dbReference>
<accession>A0A0F3H026</accession>
<keyword evidence="4" id="KW-1185">Reference proteome</keyword>
<feature type="transmembrane region" description="Helical" evidence="2">
    <location>
        <begin position="6"/>
        <end position="24"/>
    </location>
</feature>
<dbReference type="AlphaFoldDB" id="A0A0F3H026"/>
<comment type="caution">
    <text evidence="3">The sequence shown here is derived from an EMBL/GenBank/DDBJ whole genome shotgun (WGS) entry which is preliminary data.</text>
</comment>
<evidence type="ECO:0000256" key="1">
    <source>
        <dbReference type="ARBA" id="ARBA00010751"/>
    </source>
</evidence>
<comment type="similarity">
    <text evidence="1">Belongs to the UPF0145 family.</text>
</comment>
<dbReference type="Pfam" id="PF01906">
    <property type="entry name" value="YbjQ_1"/>
    <property type="match status" value="1"/>
</dbReference>
<gene>
    <name evidence="3" type="ORF">MBAV_001533</name>
</gene>
<evidence type="ECO:0000313" key="4">
    <source>
        <dbReference type="Proteomes" id="UP000033423"/>
    </source>
</evidence>
<evidence type="ECO:0000256" key="2">
    <source>
        <dbReference type="SAM" id="Phobius"/>
    </source>
</evidence>
<protein>
    <submittedName>
        <fullName evidence="3">Protein belonging to Uncharacterized protein family UPF0145</fullName>
    </submittedName>
</protein>
<dbReference type="InterPro" id="IPR002765">
    <property type="entry name" value="UPF0145_YbjQ-like"/>
</dbReference>
<reference evidence="3 4" key="1">
    <citation type="submission" date="2015-02" db="EMBL/GenBank/DDBJ databases">
        <title>Single-cell genomics of uncultivated deep-branching MTB reveals a conserved set of magnetosome genes.</title>
        <authorList>
            <person name="Kolinko S."/>
            <person name="Richter M."/>
            <person name="Glockner F.O."/>
            <person name="Brachmann A."/>
            <person name="Schuler D."/>
        </authorList>
    </citation>
    <scope>NUCLEOTIDE SEQUENCE [LARGE SCALE GENOMIC DNA]</scope>
    <source>
        <strain evidence="3">TM-1</strain>
    </source>
</reference>
<organism evidence="3 4">
    <name type="scientific">Candidatus Magnetobacterium bavaricum</name>
    <dbReference type="NCBI Taxonomy" id="29290"/>
    <lineage>
        <taxon>Bacteria</taxon>
        <taxon>Pseudomonadati</taxon>
        <taxon>Nitrospirota</taxon>
        <taxon>Thermodesulfovibrionia</taxon>
        <taxon>Thermodesulfovibrionales</taxon>
        <taxon>Candidatus Magnetobacteriaceae</taxon>
        <taxon>Candidatus Magnetobacterium</taxon>
    </lineage>
</organism>